<accession>A0A9X3TTQ9</accession>
<dbReference type="CDD" id="cd24052">
    <property type="entry name" value="ASKHA_NBD_HpPPX-GppA-like"/>
    <property type="match status" value="1"/>
</dbReference>
<dbReference type="Pfam" id="PF21447">
    <property type="entry name" value="Ppx-GppA_III"/>
    <property type="match status" value="1"/>
</dbReference>
<dbReference type="AlphaFoldDB" id="A0A9X3TTQ9"/>
<dbReference type="EC" id="3.6.1.11" evidence="2"/>
<dbReference type="Proteomes" id="UP001151071">
    <property type="component" value="Unassembled WGS sequence"/>
</dbReference>
<dbReference type="NCBIfam" id="TIGR03706">
    <property type="entry name" value="exo_poly_only"/>
    <property type="match status" value="1"/>
</dbReference>
<dbReference type="InterPro" id="IPR050273">
    <property type="entry name" value="GppA/Ppx_hydrolase"/>
</dbReference>
<dbReference type="PIRSF" id="PIRSF001267">
    <property type="entry name" value="Pyrophosphatase_GppA_Ppx"/>
    <property type="match status" value="1"/>
</dbReference>
<evidence type="ECO:0000256" key="2">
    <source>
        <dbReference type="ARBA" id="ARBA00012451"/>
    </source>
</evidence>
<dbReference type="Gene3D" id="3.30.420.150">
    <property type="entry name" value="Exopolyphosphatase. Domain 2"/>
    <property type="match status" value="1"/>
</dbReference>
<comment type="similarity">
    <text evidence="1">Belongs to the GppA/Ppx family.</text>
</comment>
<evidence type="ECO:0000256" key="1">
    <source>
        <dbReference type="ARBA" id="ARBA00007125"/>
    </source>
</evidence>
<evidence type="ECO:0000256" key="3">
    <source>
        <dbReference type="ARBA" id="ARBA00020416"/>
    </source>
</evidence>
<sequence length="513" mass="57411">MGINMNDTIGVIDLGSNTARLVVYRRDDQGLVYEVENVKRTLRLSSHLRDGRLEREGIEKTLACMRQFQQLLGAYNAATAIGVATAAVRQAANGRELLDAIRAETGLSIRVLSGEEEARYGYLAVVNTMDIDEGITVDIGGGSTEVTWFSGRRLRESVSFPFGIVTLTRMFLPGDPPADEEMKRLQAYVERQFSGCTWIRDRRCPVIAIGGTARNLAKMHQRSVGYSLGSVHHYAMSAEQVDRVLERACALPWEERRQMPGLSKDRADVILSGIAVFRALLAVVNGRELVVSNKGLRDGVLYETVFGAQPADIREVRRRSVEQFMNRYQVDKRHARHVRTLALALFDQLRELGVVRCGEAEQTWLEAAALLHDVGRAINVYESAEHTFYLLSHVLLLGFTHRERLLIAMIASYKNNKLLQQQMARHSDIVGKADKALAETLGHVILLARTLDRSMTQPITDVRLREDGERIVLECVGSGENLMEYALLEDVLAKVSKAWKRPVGFRAVTRPAD</sequence>
<keyword evidence="9" id="KW-1185">Reference proteome</keyword>
<dbReference type="Pfam" id="PF02541">
    <property type="entry name" value="Ppx-GppA"/>
    <property type="match status" value="1"/>
</dbReference>
<dbReference type="GO" id="GO:0006357">
    <property type="term" value="P:regulation of transcription by RNA polymerase II"/>
    <property type="evidence" value="ECO:0007669"/>
    <property type="project" value="TreeGrafter"/>
</dbReference>
<dbReference type="InterPro" id="IPR048950">
    <property type="entry name" value="Ppx_GppA_C"/>
</dbReference>
<evidence type="ECO:0000256" key="4">
    <source>
        <dbReference type="ARBA" id="ARBA00022801"/>
    </source>
</evidence>
<evidence type="ECO:0000313" key="9">
    <source>
        <dbReference type="Proteomes" id="UP001151071"/>
    </source>
</evidence>
<dbReference type="GO" id="GO:0006793">
    <property type="term" value="P:phosphorus metabolic process"/>
    <property type="evidence" value="ECO:0007669"/>
    <property type="project" value="InterPro"/>
</dbReference>
<dbReference type="GO" id="GO:0004309">
    <property type="term" value="F:exopolyphosphatase activity"/>
    <property type="evidence" value="ECO:0007669"/>
    <property type="project" value="UniProtKB-EC"/>
</dbReference>
<dbReference type="Gene3D" id="1.10.3210.10">
    <property type="entry name" value="Hypothetical protein af1432"/>
    <property type="match status" value="1"/>
</dbReference>
<feature type="domain" description="Ppx/GppA phosphatase C-terminal" evidence="7">
    <location>
        <begin position="316"/>
        <end position="474"/>
    </location>
</feature>
<dbReference type="SUPFAM" id="SSF53067">
    <property type="entry name" value="Actin-like ATPase domain"/>
    <property type="match status" value="2"/>
</dbReference>
<dbReference type="InterPro" id="IPR022371">
    <property type="entry name" value="Exopolyphosphatase"/>
</dbReference>
<dbReference type="SUPFAM" id="SSF109604">
    <property type="entry name" value="HD-domain/PDEase-like"/>
    <property type="match status" value="1"/>
</dbReference>
<keyword evidence="4 8" id="KW-0378">Hydrolase</keyword>
<organism evidence="8 9">
    <name type="scientific">Brevibacillus thermoruber</name>
    <dbReference type="NCBI Taxonomy" id="33942"/>
    <lineage>
        <taxon>Bacteria</taxon>
        <taxon>Bacillati</taxon>
        <taxon>Bacillota</taxon>
        <taxon>Bacilli</taxon>
        <taxon>Bacillales</taxon>
        <taxon>Paenibacillaceae</taxon>
        <taxon>Brevibacillus</taxon>
    </lineage>
</organism>
<evidence type="ECO:0000256" key="5">
    <source>
        <dbReference type="ARBA" id="ARBA00047607"/>
    </source>
</evidence>
<dbReference type="PANTHER" id="PTHR30005:SF0">
    <property type="entry name" value="RETROGRADE REGULATION PROTEIN 2"/>
    <property type="match status" value="1"/>
</dbReference>
<comment type="catalytic activity">
    <reaction evidence="5">
        <text>[phosphate](n) + H2O = [phosphate](n-1) + phosphate + H(+)</text>
        <dbReference type="Rhea" id="RHEA:21528"/>
        <dbReference type="Rhea" id="RHEA-COMP:9859"/>
        <dbReference type="Rhea" id="RHEA-COMP:14279"/>
        <dbReference type="ChEBI" id="CHEBI:15377"/>
        <dbReference type="ChEBI" id="CHEBI:15378"/>
        <dbReference type="ChEBI" id="CHEBI:16838"/>
        <dbReference type="ChEBI" id="CHEBI:43474"/>
        <dbReference type="EC" id="3.6.1.11"/>
    </reaction>
</comment>
<evidence type="ECO:0000259" key="6">
    <source>
        <dbReference type="Pfam" id="PF02541"/>
    </source>
</evidence>
<name>A0A9X3TTQ9_9BACL</name>
<dbReference type="InterPro" id="IPR003695">
    <property type="entry name" value="Ppx_GppA_N"/>
</dbReference>
<dbReference type="Gene3D" id="3.30.420.40">
    <property type="match status" value="1"/>
</dbReference>
<evidence type="ECO:0000259" key="7">
    <source>
        <dbReference type="Pfam" id="PF21447"/>
    </source>
</evidence>
<evidence type="ECO:0000313" key="8">
    <source>
        <dbReference type="EMBL" id="MDA5110248.1"/>
    </source>
</evidence>
<dbReference type="InterPro" id="IPR043129">
    <property type="entry name" value="ATPase_NBD"/>
</dbReference>
<dbReference type="EMBL" id="JAPYYP010000028">
    <property type="protein sequence ID" value="MDA5110248.1"/>
    <property type="molecule type" value="Genomic_DNA"/>
</dbReference>
<feature type="domain" description="Ppx/GppA phosphatase N-terminal" evidence="6">
    <location>
        <begin position="22"/>
        <end position="304"/>
    </location>
</feature>
<dbReference type="InterPro" id="IPR030673">
    <property type="entry name" value="PyroPPase_GppA_Ppx"/>
</dbReference>
<protein>
    <recommendedName>
        <fullName evidence="3">Exopolyphosphatase</fullName>
        <ecNumber evidence="2">3.6.1.11</ecNumber>
    </recommendedName>
</protein>
<dbReference type="PANTHER" id="PTHR30005">
    <property type="entry name" value="EXOPOLYPHOSPHATASE"/>
    <property type="match status" value="1"/>
</dbReference>
<comment type="caution">
    <text evidence="8">The sequence shown here is derived from an EMBL/GenBank/DDBJ whole genome shotgun (WGS) entry which is preliminary data.</text>
</comment>
<reference evidence="8" key="1">
    <citation type="submission" date="2022-12" db="EMBL/GenBank/DDBJ databases">
        <title>Draft genome sequence of the thermophilic strain Brevibacillus thermoruber HT42, isolated from Los Humeros, Puebla, Mexico, with biotechnological potential.</title>
        <authorList>
            <person name="Lara Sanchez J."/>
            <person name="Solis Palacios R."/>
            <person name="Bustos Baena A.S."/>
            <person name="Ruz Baez A.E."/>
            <person name="Espinosa Luna G."/>
            <person name="Oliart Ros R.M."/>
        </authorList>
    </citation>
    <scope>NUCLEOTIDE SEQUENCE</scope>
    <source>
        <strain evidence="8">HT42</strain>
    </source>
</reference>
<proteinExistence type="inferred from homology"/>
<gene>
    <name evidence="8" type="primary">ppx</name>
    <name evidence="8" type="ORF">O3V59_17915</name>
</gene>